<evidence type="ECO:0008006" key="4">
    <source>
        <dbReference type="Google" id="ProtNLM"/>
    </source>
</evidence>
<accession>A0A1R0XP81</accession>
<gene>
    <name evidence="2" type="ORF">BSK52_23095</name>
</gene>
<proteinExistence type="predicted"/>
<organism evidence="2 3">
    <name type="scientific">Paenibacillus odorifer</name>
    <dbReference type="NCBI Taxonomy" id="189426"/>
    <lineage>
        <taxon>Bacteria</taxon>
        <taxon>Bacillati</taxon>
        <taxon>Bacillota</taxon>
        <taxon>Bacilli</taxon>
        <taxon>Bacillales</taxon>
        <taxon>Paenibacillaceae</taxon>
        <taxon>Paenibacillus</taxon>
    </lineage>
</organism>
<evidence type="ECO:0000313" key="2">
    <source>
        <dbReference type="EMBL" id="OMD36890.1"/>
    </source>
</evidence>
<name>A0A1R0XP81_9BACL</name>
<comment type="caution">
    <text evidence="2">The sequence shown here is derived from an EMBL/GenBank/DDBJ whole genome shotgun (WGS) entry which is preliminary data.</text>
</comment>
<sequence>MHARRTKVAVIMLSTAVLSQATTFGAYGAYAASTATSSTKTATTTTVSTLDKLGSIALKSNFSVKLSDVGFLTQDGGNILTYTLSYYNGTGSSINLVDYFSKVTTAGGTVIQGSPVTSSATVKAIPSKSSQSVTYYVNVGKSTSLNGTKISLFGWDFSSSSDYQKKLGTFTLPAAFSQAVTRGQSKKITLNNQPVTTKAESLQIYKYNGKVYAKVGVSLTNQGTKILSDPGLKGYLSSAGGSVFELTLDDASSNYKVQPQEKKTIYYMTEIPSYMKTDNMTLQFAAEDTSLKIVLPIVTYNLPAATTPDLLVAGNVIKKLTINSNTVETQLKSANVYADNGTAKWTLQFRVKNSGNKATTLPAYEFAVKAAEGYSFPVDTKAFANLTLKPLEEKIIEFSADIPLTIAQGTLQLQMTEPAAEGKIIFPTAYYQIPYKLQTNNWQDTEYAVENSHGSFAVKLENIQRLPWADKDQLVAKINIRNTKSTSVQLPAFTSVIKAGESDVSSTSQVITESTQTILGPNESTNVYVVANVPYTYQFNQLKITLQETSGESKINFLSLSTNQLDSRVQEVAALSSFHIELESKKAEVLERRTTVYQGTSSSIMYTELEMNSEETRKSEQAQLVAYYKTPDNQYYEAEVSQSTTSTSPNGKNLITVWTKLPLGVDPSQLVLYVGEGISEGKLTAPGGKSTGYINTVSLGLNNVAVESKSNLLDVELFPYTLSVTNAVATVTAGKDTLSTVLNYNLSSSTLYESGNYEHKLVLELIDPLGQTMEKTLMLGTDLPLGNFKSYTTTFTSNLYKTLDGGAIRLNVYDEFQGHRNLLGTQTYVVAYQAASTTSSSNSASNTDSGSNTPSSN</sequence>
<keyword evidence="1" id="KW-0732">Signal</keyword>
<feature type="chain" id="PRO_5039521086" description="DUF11 domain-containing protein" evidence="1">
    <location>
        <begin position="29"/>
        <end position="857"/>
    </location>
</feature>
<dbReference type="RefSeq" id="WP_076120827.1">
    <property type="nucleotide sequence ID" value="NZ_MPTC01000026.1"/>
</dbReference>
<dbReference type="AlphaFoldDB" id="A0A1R0XP81"/>
<dbReference type="Proteomes" id="UP000187439">
    <property type="component" value="Unassembled WGS sequence"/>
</dbReference>
<protein>
    <recommendedName>
        <fullName evidence="4">DUF11 domain-containing protein</fullName>
    </recommendedName>
</protein>
<reference evidence="2 3" key="1">
    <citation type="submission" date="2016-10" db="EMBL/GenBank/DDBJ databases">
        <title>Paenibacillus species isolates.</title>
        <authorList>
            <person name="Beno S.M."/>
        </authorList>
    </citation>
    <scope>NUCLEOTIDE SEQUENCE [LARGE SCALE GENOMIC DNA]</scope>
    <source>
        <strain evidence="2 3">FSL H7-0710</strain>
    </source>
</reference>
<evidence type="ECO:0000313" key="3">
    <source>
        <dbReference type="Proteomes" id="UP000187439"/>
    </source>
</evidence>
<evidence type="ECO:0000256" key="1">
    <source>
        <dbReference type="SAM" id="SignalP"/>
    </source>
</evidence>
<dbReference type="EMBL" id="MPTC01000026">
    <property type="protein sequence ID" value="OMD36890.1"/>
    <property type="molecule type" value="Genomic_DNA"/>
</dbReference>
<feature type="signal peptide" evidence="1">
    <location>
        <begin position="1"/>
        <end position="28"/>
    </location>
</feature>